<organism evidence="1 2">
    <name type="scientific">Campylobacter iguaniorum</name>
    <dbReference type="NCBI Taxonomy" id="1244531"/>
    <lineage>
        <taxon>Bacteria</taxon>
        <taxon>Pseudomonadati</taxon>
        <taxon>Campylobacterota</taxon>
        <taxon>Epsilonproteobacteria</taxon>
        <taxon>Campylobacterales</taxon>
        <taxon>Campylobacteraceae</taxon>
        <taxon>Campylobacter</taxon>
    </lineage>
</organism>
<dbReference type="KEGG" id="caj:CIG1485E_a0021"/>
<keyword evidence="1" id="KW-0614">Plasmid</keyword>
<dbReference type="HOGENOM" id="CLU_2380804_0_0_7"/>
<name>A0A076FC72_9BACT</name>
<dbReference type="OrthoDB" id="5363497at2"/>
<geneLocation type="plasmid" evidence="1 2">
    <name>pCIG1485E</name>
</geneLocation>
<dbReference type="RefSeq" id="WP_041572674.1">
    <property type="nucleotide sequence ID" value="NZ_CP009044.1"/>
</dbReference>
<keyword evidence="2" id="KW-1185">Reference proteome</keyword>
<accession>A0A076FC72</accession>
<dbReference type="Proteomes" id="UP000028486">
    <property type="component" value="Plasmid pCIG1485E"/>
</dbReference>
<gene>
    <name evidence="1" type="ORF">CIG1485E_a0021</name>
</gene>
<dbReference type="eggNOG" id="ENOG5031ATG">
    <property type="taxonomic scope" value="Bacteria"/>
</dbReference>
<proteinExistence type="predicted"/>
<evidence type="ECO:0000313" key="2">
    <source>
        <dbReference type="Proteomes" id="UP000028486"/>
    </source>
</evidence>
<reference evidence="1 2" key="1">
    <citation type="journal article" date="2014" name="Genome Announc.">
        <title>Complete Genome Sequence of Campylobacter iguaniorum Strain 1485ET, Isolated from a Bearded Dragon (Pogona vitticeps).</title>
        <authorList>
            <person name="Gilbert M.J."/>
            <person name="Miller W.G."/>
            <person name="Yee E."/>
            <person name="Kik M."/>
            <person name="Wagenaar J.A."/>
            <person name="Duim B."/>
        </authorList>
    </citation>
    <scope>NUCLEOTIDE SEQUENCE [LARGE SCALE GENOMIC DNA]</scope>
    <source>
        <strain evidence="1 2">1485E</strain>
        <plasmid evidence="1">pCIG1485E</plasmid>
    </source>
</reference>
<evidence type="ECO:0000313" key="1">
    <source>
        <dbReference type="EMBL" id="AII15546.1"/>
    </source>
</evidence>
<dbReference type="AlphaFoldDB" id="A0A076FC72"/>
<sequence length="94" mass="10698">MEVKENEVSATTGTDEEVKEALTHIQEENGKKTQVVNKRIDFDKKSLRRIETMLPVYSEDLEEGVSASEAFSYVVQKAVDALFEGDFKKKIEEL</sequence>
<protein>
    <submittedName>
        <fullName evidence="1">Uncharacterized protein</fullName>
    </submittedName>
</protein>
<dbReference type="EMBL" id="CP009044">
    <property type="protein sequence ID" value="AII15546.1"/>
    <property type="molecule type" value="Genomic_DNA"/>
</dbReference>